<dbReference type="OrthoDB" id="20916at2"/>
<sequence length="275" mass="28974">MKPRTMSRRELDLVLGWAAEEGWNPGLEDAEPFHATDPEGFFVAEVDGRVAAAISVVNHSDRVAFLGLYICHPDYRGKGIGLHLWQHALEHAGPRSVGLDGVAAQQANYARSGFAMAGRTVRFAGVLPGAPHAGIGPVGARERPGLIALEARAAGHEKPRFLSGWLADTATRKTLVARAEGEIAGFVTLRECREGYKIGPLVARTEAIAAALIEAAGVVTGEAAVMIDLPADGRWLSAHCAGLGMVPVFETARMYRGEAPVGGDVISAVATLELG</sequence>
<dbReference type="PROSITE" id="PS51186">
    <property type="entry name" value="GNAT"/>
    <property type="match status" value="1"/>
</dbReference>
<name>A0A4R1YV76_9RHOB</name>
<keyword evidence="3" id="KW-1185">Reference proteome</keyword>
<comment type="caution">
    <text evidence="2">The sequence shown here is derived from an EMBL/GenBank/DDBJ whole genome shotgun (WGS) entry which is preliminary data.</text>
</comment>
<feature type="domain" description="N-acetyltransferase" evidence="1">
    <location>
        <begin position="1"/>
        <end position="133"/>
    </location>
</feature>
<dbReference type="InterPro" id="IPR052729">
    <property type="entry name" value="Acyl/Acetyltrans_Enzymes"/>
</dbReference>
<accession>A0A4R1YV76</accession>
<dbReference type="EMBL" id="SLVM01000009">
    <property type="protein sequence ID" value="TCM85015.1"/>
    <property type="molecule type" value="Genomic_DNA"/>
</dbReference>
<keyword evidence="2" id="KW-0808">Transferase</keyword>
<evidence type="ECO:0000313" key="2">
    <source>
        <dbReference type="EMBL" id="TCM85015.1"/>
    </source>
</evidence>
<dbReference type="Pfam" id="PF18014">
    <property type="entry name" value="Acetyltransf_18"/>
    <property type="match status" value="1"/>
</dbReference>
<dbReference type="Pfam" id="PF00583">
    <property type="entry name" value="Acetyltransf_1"/>
    <property type="match status" value="1"/>
</dbReference>
<proteinExistence type="predicted"/>
<dbReference type="PANTHER" id="PTHR47237:SF1">
    <property type="entry name" value="SLL0310 PROTEIN"/>
    <property type="match status" value="1"/>
</dbReference>
<dbReference type="Gene3D" id="3.40.630.30">
    <property type="match status" value="1"/>
</dbReference>
<dbReference type="PANTHER" id="PTHR47237">
    <property type="entry name" value="SLL0310 PROTEIN"/>
    <property type="match status" value="1"/>
</dbReference>
<evidence type="ECO:0000313" key="3">
    <source>
        <dbReference type="Proteomes" id="UP000295277"/>
    </source>
</evidence>
<evidence type="ECO:0000259" key="1">
    <source>
        <dbReference type="PROSITE" id="PS51186"/>
    </source>
</evidence>
<dbReference type="SUPFAM" id="SSF55729">
    <property type="entry name" value="Acyl-CoA N-acyltransferases (Nat)"/>
    <property type="match status" value="1"/>
</dbReference>
<organism evidence="2 3">
    <name type="scientific">Rhodovulum steppense</name>
    <dbReference type="NCBI Taxonomy" id="540251"/>
    <lineage>
        <taxon>Bacteria</taxon>
        <taxon>Pseudomonadati</taxon>
        <taxon>Pseudomonadota</taxon>
        <taxon>Alphaproteobacteria</taxon>
        <taxon>Rhodobacterales</taxon>
        <taxon>Paracoccaceae</taxon>
        <taxon>Rhodovulum</taxon>
    </lineage>
</organism>
<dbReference type="InterPro" id="IPR016181">
    <property type="entry name" value="Acyl_CoA_acyltransferase"/>
</dbReference>
<dbReference type="AlphaFoldDB" id="A0A4R1YV76"/>
<dbReference type="Proteomes" id="UP000295277">
    <property type="component" value="Unassembled WGS sequence"/>
</dbReference>
<reference evidence="2 3" key="1">
    <citation type="submission" date="2019-03" db="EMBL/GenBank/DDBJ databases">
        <title>Genomic Encyclopedia of Type Strains, Phase IV (KMG-IV): sequencing the most valuable type-strain genomes for metagenomic binning, comparative biology and taxonomic classification.</title>
        <authorList>
            <person name="Goeker M."/>
        </authorList>
    </citation>
    <scope>NUCLEOTIDE SEQUENCE [LARGE SCALE GENOMIC DNA]</scope>
    <source>
        <strain evidence="2 3">DSM 21153</strain>
    </source>
</reference>
<dbReference type="Gene3D" id="3.40.630.90">
    <property type="match status" value="1"/>
</dbReference>
<dbReference type="InterPro" id="IPR041496">
    <property type="entry name" value="YitH/HolE_GNAT"/>
</dbReference>
<dbReference type="GO" id="GO:0016747">
    <property type="term" value="F:acyltransferase activity, transferring groups other than amino-acyl groups"/>
    <property type="evidence" value="ECO:0007669"/>
    <property type="project" value="InterPro"/>
</dbReference>
<dbReference type="CDD" id="cd04301">
    <property type="entry name" value="NAT_SF"/>
    <property type="match status" value="1"/>
</dbReference>
<gene>
    <name evidence="2" type="ORF">EV216_109100</name>
</gene>
<dbReference type="InterPro" id="IPR000182">
    <property type="entry name" value="GNAT_dom"/>
</dbReference>
<protein>
    <submittedName>
        <fullName evidence="2">Acetyltransferase (GNAT) family protein</fullName>
    </submittedName>
</protein>